<keyword evidence="3" id="KW-1003">Cell membrane</keyword>
<comment type="subcellular location">
    <subcellularLocation>
        <location evidence="1">Cell membrane</location>
        <topology evidence="1">Multi-pass membrane protein</topology>
    </subcellularLocation>
</comment>
<keyword evidence="4 7" id="KW-0812">Transmembrane</keyword>
<dbReference type="EMBL" id="QCZG01000006">
    <property type="protein sequence ID" value="PWA12683.1"/>
    <property type="molecule type" value="Genomic_DNA"/>
</dbReference>
<proteinExistence type="inferred from homology"/>
<reference evidence="10 11" key="1">
    <citation type="submission" date="2018-04" db="EMBL/GenBank/DDBJ databases">
        <title>Camelliibacillus theae gen. nov., sp. nov., isolated from Pu'er tea.</title>
        <authorList>
            <person name="Niu L."/>
        </authorList>
    </citation>
    <scope>NUCLEOTIDE SEQUENCE [LARGE SCALE GENOMIC DNA]</scope>
    <source>
        <strain evidence="10 11">T8</strain>
    </source>
</reference>
<dbReference type="PANTHER" id="PTHR34582">
    <property type="entry name" value="UPF0702 TRANSMEMBRANE PROTEIN YCAP"/>
    <property type="match status" value="1"/>
</dbReference>
<evidence type="ECO:0000256" key="6">
    <source>
        <dbReference type="ARBA" id="ARBA00023136"/>
    </source>
</evidence>
<comment type="caution">
    <text evidence="10">The sequence shown here is derived from an EMBL/GenBank/DDBJ whole genome shotgun (WGS) entry which is preliminary data.</text>
</comment>
<feature type="transmembrane region" description="Helical" evidence="7">
    <location>
        <begin position="58"/>
        <end position="78"/>
    </location>
</feature>
<sequence>MSYGYIAIELVVGFIMLLILTKLFGKTQISQLTPFDFISALILGELVGNAIYDKNVHLGFILFATFTWALLIIIAEWITQKLRKTRKFLEGEPSIVIRNGLIDRKQLKKNKIDIDQLQNLLRQKDVFSIREVEYAILESNGSLSVLKKPMYATPTKSDLKIPPKPVHLAFPIISDGIVDEENLKEAGFDEAWLSKQLKLNKISNAKEVFYAEWKQDEGFYCQKI</sequence>
<comment type="similarity">
    <text evidence="2">Belongs to the UPF0702 family.</text>
</comment>
<organism evidence="10 11">
    <name type="scientific">Pueribacillus theae</name>
    <dbReference type="NCBI Taxonomy" id="2171751"/>
    <lineage>
        <taxon>Bacteria</taxon>
        <taxon>Bacillati</taxon>
        <taxon>Bacillota</taxon>
        <taxon>Bacilli</taxon>
        <taxon>Bacillales</taxon>
        <taxon>Bacillaceae</taxon>
        <taxon>Pueribacillus</taxon>
    </lineage>
</organism>
<name>A0A2U1K6U6_9BACI</name>
<protein>
    <submittedName>
        <fullName evidence="10">DUF421 domain-containing protein</fullName>
    </submittedName>
</protein>
<dbReference type="Pfam" id="PF20730">
    <property type="entry name" value="YetF_N"/>
    <property type="match status" value="1"/>
</dbReference>
<evidence type="ECO:0000256" key="4">
    <source>
        <dbReference type="ARBA" id="ARBA00022692"/>
    </source>
</evidence>
<dbReference type="RefSeq" id="WP_116553674.1">
    <property type="nucleotide sequence ID" value="NZ_QCZG01000006.1"/>
</dbReference>
<dbReference type="Proteomes" id="UP000245998">
    <property type="component" value="Unassembled WGS sequence"/>
</dbReference>
<keyword evidence="6 7" id="KW-0472">Membrane</keyword>
<dbReference type="OrthoDB" id="1076133at2"/>
<evidence type="ECO:0000256" key="2">
    <source>
        <dbReference type="ARBA" id="ARBA00006448"/>
    </source>
</evidence>
<dbReference type="PANTHER" id="PTHR34582:SF5">
    <property type="entry name" value="UPF0702 TRANSMEMBRANE PROTEIN YETF"/>
    <property type="match status" value="1"/>
</dbReference>
<dbReference type="Gene3D" id="3.30.240.20">
    <property type="entry name" value="bsu07140 like domains"/>
    <property type="match status" value="2"/>
</dbReference>
<accession>A0A2U1K6U6</accession>
<evidence type="ECO:0000256" key="7">
    <source>
        <dbReference type="SAM" id="Phobius"/>
    </source>
</evidence>
<evidence type="ECO:0000256" key="5">
    <source>
        <dbReference type="ARBA" id="ARBA00022989"/>
    </source>
</evidence>
<keyword evidence="11" id="KW-1185">Reference proteome</keyword>
<dbReference type="InterPro" id="IPR048454">
    <property type="entry name" value="YetF_N"/>
</dbReference>
<evidence type="ECO:0000256" key="3">
    <source>
        <dbReference type="ARBA" id="ARBA00022475"/>
    </source>
</evidence>
<dbReference type="InterPro" id="IPR023090">
    <property type="entry name" value="UPF0702_alpha/beta_dom_sf"/>
</dbReference>
<feature type="transmembrane region" description="Helical" evidence="7">
    <location>
        <begin position="6"/>
        <end position="25"/>
    </location>
</feature>
<dbReference type="AlphaFoldDB" id="A0A2U1K6U6"/>
<dbReference type="InterPro" id="IPR007353">
    <property type="entry name" value="DUF421"/>
</dbReference>
<evidence type="ECO:0000313" key="10">
    <source>
        <dbReference type="EMBL" id="PWA12683.1"/>
    </source>
</evidence>
<dbReference type="GO" id="GO:0005886">
    <property type="term" value="C:plasma membrane"/>
    <property type="evidence" value="ECO:0007669"/>
    <property type="project" value="UniProtKB-SubCell"/>
</dbReference>
<keyword evidence="5 7" id="KW-1133">Transmembrane helix</keyword>
<evidence type="ECO:0000313" key="11">
    <source>
        <dbReference type="Proteomes" id="UP000245998"/>
    </source>
</evidence>
<dbReference type="Pfam" id="PF04239">
    <property type="entry name" value="DUF421"/>
    <property type="match status" value="1"/>
</dbReference>
<feature type="domain" description="YetF-like N-terminal transmembrane" evidence="9">
    <location>
        <begin position="4"/>
        <end position="78"/>
    </location>
</feature>
<feature type="domain" description="YetF C-terminal" evidence="8">
    <location>
        <begin position="81"/>
        <end position="214"/>
    </location>
</feature>
<evidence type="ECO:0000256" key="1">
    <source>
        <dbReference type="ARBA" id="ARBA00004651"/>
    </source>
</evidence>
<evidence type="ECO:0000259" key="8">
    <source>
        <dbReference type="Pfam" id="PF04239"/>
    </source>
</evidence>
<gene>
    <name evidence="10" type="ORF">DCC39_04400</name>
</gene>
<evidence type="ECO:0000259" key="9">
    <source>
        <dbReference type="Pfam" id="PF20730"/>
    </source>
</evidence>